<sequence>MKTRVGVIGPEDSARIIEEMAGDFPDFVIESFYYKKTEETEQIIPANRHRVDVWLFSGQAPHAYALYHGLISEEEAFFPPLHGSSLLGTLLEVLRNNDRPSSFTIDTIDEKELKEIKKTHYLSDFVFTTYPYTGYKSSEEIIRFHLEQHKKHPETIALTCVRHVFTELRKQGVPVYRITASRSAIRETLKYLREKTSAVWYRSHQLAIIGIETLEQDSPREEYYSYRRRHKELDLKRMLLRYAEDIKGSFVQTGDGLFLIFTTRGEVESHPVPFFLIEEAVLQAGLPVRLALGYGKSVLEAEEHVHQALREARRREGQVIISVNENNEMTEYFAGEGSLSYASQLGPDWSDKLKGKVAPGIVSKIFSYARYHQQQEVTARDIARWLTSSERNARRILHELEEAGLAKVSGEEQEVRRGRPRKVFALQF</sequence>
<comment type="caution">
    <text evidence="1">The sequence shown here is derived from an EMBL/GenBank/DDBJ whole genome shotgun (WGS) entry which is preliminary data.</text>
</comment>
<keyword evidence="2" id="KW-1185">Reference proteome</keyword>
<evidence type="ECO:0008006" key="3">
    <source>
        <dbReference type="Google" id="ProtNLM"/>
    </source>
</evidence>
<dbReference type="InterPro" id="IPR036390">
    <property type="entry name" value="WH_DNA-bd_sf"/>
</dbReference>
<dbReference type="RefSeq" id="WP_107585578.1">
    <property type="nucleotide sequence ID" value="NZ_PZJJ01000022.1"/>
</dbReference>
<dbReference type="InterPro" id="IPR043128">
    <property type="entry name" value="Rev_trsase/Diguanyl_cyclase"/>
</dbReference>
<dbReference type="Gene3D" id="1.10.10.10">
    <property type="entry name" value="Winged helix-like DNA-binding domain superfamily/Winged helix DNA-binding domain"/>
    <property type="match status" value="1"/>
</dbReference>
<dbReference type="EMBL" id="PZJJ01000022">
    <property type="protein sequence ID" value="PTL38230.1"/>
    <property type="molecule type" value="Genomic_DNA"/>
</dbReference>
<evidence type="ECO:0000313" key="2">
    <source>
        <dbReference type="Proteomes" id="UP000240509"/>
    </source>
</evidence>
<dbReference type="SUPFAM" id="SSF46785">
    <property type="entry name" value="Winged helix' DNA-binding domain"/>
    <property type="match status" value="1"/>
</dbReference>
<dbReference type="InterPro" id="IPR036388">
    <property type="entry name" value="WH-like_DNA-bd_sf"/>
</dbReference>
<protein>
    <recommendedName>
        <fullName evidence="3">Transcriptional regulator</fullName>
    </recommendedName>
</protein>
<organism evidence="1 2">
    <name type="scientific">Alkalicoccus saliphilus</name>
    <dbReference type="NCBI Taxonomy" id="200989"/>
    <lineage>
        <taxon>Bacteria</taxon>
        <taxon>Bacillati</taxon>
        <taxon>Bacillota</taxon>
        <taxon>Bacilli</taxon>
        <taxon>Bacillales</taxon>
        <taxon>Bacillaceae</taxon>
        <taxon>Alkalicoccus</taxon>
    </lineage>
</organism>
<accession>A0A2T4U498</accession>
<reference evidence="1 2" key="1">
    <citation type="submission" date="2018-03" db="EMBL/GenBank/DDBJ databases">
        <title>Alkalicoccus saliphilus sp. nov., isolated from a mineral pool.</title>
        <authorList>
            <person name="Zhao B."/>
        </authorList>
    </citation>
    <scope>NUCLEOTIDE SEQUENCE [LARGE SCALE GENOMIC DNA]</scope>
    <source>
        <strain evidence="1 2">6AG</strain>
    </source>
</reference>
<evidence type="ECO:0000313" key="1">
    <source>
        <dbReference type="EMBL" id="PTL38230.1"/>
    </source>
</evidence>
<gene>
    <name evidence="1" type="ORF">C6Y45_12570</name>
</gene>
<dbReference type="AlphaFoldDB" id="A0A2T4U498"/>
<proteinExistence type="predicted"/>
<dbReference type="Proteomes" id="UP000240509">
    <property type="component" value="Unassembled WGS sequence"/>
</dbReference>
<dbReference type="Gene3D" id="3.30.70.270">
    <property type="match status" value="1"/>
</dbReference>
<name>A0A2T4U498_9BACI</name>
<dbReference type="OrthoDB" id="4986073at2"/>